<evidence type="ECO:0000313" key="2">
    <source>
        <dbReference type="EMBL" id="MDO7841737.1"/>
    </source>
</evidence>
<keyword evidence="3" id="KW-1185">Reference proteome</keyword>
<reference evidence="2" key="1">
    <citation type="submission" date="2023-07" db="EMBL/GenBank/DDBJ databases">
        <authorList>
            <person name="Kim M.K."/>
        </authorList>
    </citation>
    <scope>NUCLEOTIDE SEQUENCE</scope>
    <source>
        <strain evidence="2">CA1-15</strain>
    </source>
</reference>
<dbReference type="Proteomes" id="UP001176468">
    <property type="component" value="Unassembled WGS sequence"/>
</dbReference>
<evidence type="ECO:0000313" key="3">
    <source>
        <dbReference type="Proteomes" id="UP001176468"/>
    </source>
</evidence>
<organism evidence="2 3">
    <name type="scientific">Sphingomonas immobilis</name>
    <dbReference type="NCBI Taxonomy" id="3063997"/>
    <lineage>
        <taxon>Bacteria</taxon>
        <taxon>Pseudomonadati</taxon>
        <taxon>Pseudomonadota</taxon>
        <taxon>Alphaproteobacteria</taxon>
        <taxon>Sphingomonadales</taxon>
        <taxon>Sphingomonadaceae</taxon>
        <taxon>Sphingomonas</taxon>
    </lineage>
</organism>
<name>A0ABT8ZVY7_9SPHN</name>
<dbReference type="RefSeq" id="WP_304560202.1">
    <property type="nucleotide sequence ID" value="NZ_JAUQSZ010000003.1"/>
</dbReference>
<comment type="caution">
    <text evidence="2">The sequence shown here is derived from an EMBL/GenBank/DDBJ whole genome shotgun (WGS) entry which is preliminary data.</text>
</comment>
<proteinExistence type="predicted"/>
<gene>
    <name evidence="2" type="ORF">Q5H94_05315</name>
</gene>
<sequence>MEDRARAAATASRAKTSDSDTLRQNYVTPGLAGQPISTIDSSKSFNPNLSCQKTATLMEVIVQPSGTGDLGAVKIARDTDLDGTVDTQTSLPVPVSGICANGVIACMPGTWNQCRYFRWAVDASGALTLKEGEMTELAGCYCINNSCGSNLAWNNLPSVLGDLGGGMVGALTTADPRIGVAAAQVDGPVIRYVGAQTTACAADKTLPQSAYLANPVTLAGDAAVASSGSSVFQALTNSPAGLGKVRQLRACTIERQVMVTKRSVPEIIDRISGGYNTVIRGSSVDFYLGEPRDNVNHGGNCGLIDFKMTLQVDAPERIVAAGLVYLAADDWAQLRVDGQLIASGEWPWLSNGYPPGDCEQGRTFEQRPNIDLKPMLTKGNHEIWLRLGVGDVGEGIAQIHVDTDTRCQSTERVVDQCGAIAGDARCHLDTETVDGVDTFRNGVKTGLTPLVQTRVLGSAECPVQLTRPFFERNRTYACTLDSNAMAEPDLSRGTYILDHSTETILADQTRAADGTVAVSTRPFTLPDRGTVPACEPICKTRAPSANTGAAPAGVVASQQNAPASHDTFYHVCSADNVCPLEPGEEIVSACGCLDDFPEAVAMMQAVRLAGADMTCTTAVR</sequence>
<evidence type="ECO:0000256" key="1">
    <source>
        <dbReference type="SAM" id="MobiDB-lite"/>
    </source>
</evidence>
<dbReference type="EMBL" id="JAUQSZ010000003">
    <property type="protein sequence ID" value="MDO7841737.1"/>
    <property type="molecule type" value="Genomic_DNA"/>
</dbReference>
<protein>
    <submittedName>
        <fullName evidence="2">Uncharacterized protein</fullName>
    </submittedName>
</protein>
<accession>A0ABT8ZVY7</accession>
<feature type="region of interest" description="Disordered" evidence="1">
    <location>
        <begin position="1"/>
        <end position="27"/>
    </location>
</feature>